<dbReference type="EMBL" id="JAUSXK010000001">
    <property type="protein sequence ID" value="MDQ0644203.1"/>
    <property type="molecule type" value="Genomic_DNA"/>
</dbReference>
<keyword evidence="5 7" id="KW-1133">Transmembrane helix</keyword>
<keyword evidence="4 7" id="KW-0812">Transmembrane</keyword>
<dbReference type="PROSITE" id="PS50928">
    <property type="entry name" value="ABC_TM1"/>
    <property type="match status" value="1"/>
</dbReference>
<dbReference type="Pfam" id="PF00528">
    <property type="entry name" value="BPD_transp_1"/>
    <property type="match status" value="1"/>
</dbReference>
<feature type="domain" description="ABC transmembrane type-1" evidence="8">
    <location>
        <begin position="102"/>
        <end position="315"/>
    </location>
</feature>
<evidence type="ECO:0000259" key="8">
    <source>
        <dbReference type="PROSITE" id="PS50928"/>
    </source>
</evidence>
<feature type="transmembrane region" description="Helical" evidence="7">
    <location>
        <begin position="187"/>
        <end position="212"/>
    </location>
</feature>
<evidence type="ECO:0000256" key="7">
    <source>
        <dbReference type="RuleBase" id="RU363032"/>
    </source>
</evidence>
<keyword evidence="9" id="KW-0762">Sugar transport</keyword>
<comment type="similarity">
    <text evidence="7">Belongs to the binding-protein-dependent transport system permease family.</text>
</comment>
<dbReference type="RefSeq" id="WP_307361685.1">
    <property type="nucleotide sequence ID" value="NZ_JAUSXK010000001.1"/>
</dbReference>
<reference evidence="9 10" key="1">
    <citation type="submission" date="2023-07" db="EMBL/GenBank/DDBJ databases">
        <title>Comparative genomics of wheat-associated soil bacteria to identify genetic determinants of phenazine resistance.</title>
        <authorList>
            <person name="Mouncey N."/>
        </authorList>
    </citation>
    <scope>NUCLEOTIDE SEQUENCE [LARGE SCALE GENOMIC DNA]</scope>
    <source>
        <strain evidence="9 10">W2I7</strain>
    </source>
</reference>
<evidence type="ECO:0000256" key="6">
    <source>
        <dbReference type="ARBA" id="ARBA00023136"/>
    </source>
</evidence>
<gene>
    <name evidence="9" type="ORF">QFZ46_002363</name>
</gene>
<evidence type="ECO:0000313" key="10">
    <source>
        <dbReference type="Proteomes" id="UP001239085"/>
    </source>
</evidence>
<comment type="caution">
    <text evidence="9">The sequence shown here is derived from an EMBL/GenBank/DDBJ whole genome shotgun (WGS) entry which is preliminary data.</text>
</comment>
<dbReference type="InterPro" id="IPR051393">
    <property type="entry name" value="ABC_transporter_permease"/>
</dbReference>
<feature type="transmembrane region" description="Helical" evidence="7">
    <location>
        <begin position="242"/>
        <end position="261"/>
    </location>
</feature>
<evidence type="ECO:0000256" key="2">
    <source>
        <dbReference type="ARBA" id="ARBA00022448"/>
    </source>
</evidence>
<name>A0ABU0PA49_9MICO</name>
<feature type="transmembrane region" description="Helical" evidence="7">
    <location>
        <begin position="141"/>
        <end position="162"/>
    </location>
</feature>
<keyword evidence="6 7" id="KW-0472">Membrane</keyword>
<protein>
    <submittedName>
        <fullName evidence="9">Multiple sugar transport system permease protein</fullName>
    </submittedName>
</protein>
<keyword evidence="2 7" id="KW-0813">Transport</keyword>
<dbReference type="SUPFAM" id="SSF161098">
    <property type="entry name" value="MetI-like"/>
    <property type="match status" value="1"/>
</dbReference>
<dbReference type="PANTHER" id="PTHR30193:SF41">
    <property type="entry name" value="DIACETYLCHITOBIOSE UPTAKE SYSTEM PERMEASE PROTEIN NGCF"/>
    <property type="match status" value="1"/>
</dbReference>
<organism evidence="9 10">
    <name type="scientific">Microbacterium murale</name>
    <dbReference type="NCBI Taxonomy" id="1081040"/>
    <lineage>
        <taxon>Bacteria</taxon>
        <taxon>Bacillati</taxon>
        <taxon>Actinomycetota</taxon>
        <taxon>Actinomycetes</taxon>
        <taxon>Micrococcales</taxon>
        <taxon>Microbacteriaceae</taxon>
        <taxon>Microbacterium</taxon>
    </lineage>
</organism>
<keyword evidence="3" id="KW-1003">Cell membrane</keyword>
<dbReference type="Proteomes" id="UP001239085">
    <property type="component" value="Unassembled WGS sequence"/>
</dbReference>
<dbReference type="Gene3D" id="1.10.3720.10">
    <property type="entry name" value="MetI-like"/>
    <property type="match status" value="1"/>
</dbReference>
<comment type="subcellular location">
    <subcellularLocation>
        <location evidence="1 7">Cell membrane</location>
        <topology evidence="1 7">Multi-pass membrane protein</topology>
    </subcellularLocation>
</comment>
<dbReference type="CDD" id="cd06261">
    <property type="entry name" value="TM_PBP2"/>
    <property type="match status" value="1"/>
</dbReference>
<evidence type="ECO:0000256" key="4">
    <source>
        <dbReference type="ARBA" id="ARBA00022692"/>
    </source>
</evidence>
<dbReference type="InterPro" id="IPR035906">
    <property type="entry name" value="MetI-like_sf"/>
</dbReference>
<accession>A0ABU0PA49</accession>
<dbReference type="PANTHER" id="PTHR30193">
    <property type="entry name" value="ABC TRANSPORTER PERMEASE PROTEIN"/>
    <property type="match status" value="1"/>
</dbReference>
<dbReference type="InterPro" id="IPR000515">
    <property type="entry name" value="MetI-like"/>
</dbReference>
<sequence length="328" mass="35530">MSALLQESERAGGEATRTVVLPPKRARKPHLQRHTLFAYGLMAPALVMFVVVFIIPIIYSGWLSMRGRGESSGGAFGPREETFVGLANYVSVFEDDTFWVSLGNLGIYSAIMVPLLMGTSILFALLLDLPRAKAKSFSRTAIFLPYGVPSVIAALMWGFLYVPDISPVYQLASGLGVELPNLLSGDWVYVGIINVVLWGGIGFNTVIIYTALQSLDRSQIDAARIDGCGEGRIAWYIKLPHVVPATIVTGLFSVIGALQIYSEPAMLSTLTNAIDSTFFPLMRVYRDAFAHDDLNSAAAASIVLAIGTVLLSLLVLGGRQLVTRKVTR</sequence>
<evidence type="ECO:0000256" key="3">
    <source>
        <dbReference type="ARBA" id="ARBA00022475"/>
    </source>
</evidence>
<feature type="transmembrane region" description="Helical" evidence="7">
    <location>
        <begin position="297"/>
        <end position="318"/>
    </location>
</feature>
<feature type="transmembrane region" description="Helical" evidence="7">
    <location>
        <begin position="36"/>
        <end position="59"/>
    </location>
</feature>
<feature type="transmembrane region" description="Helical" evidence="7">
    <location>
        <begin position="105"/>
        <end position="129"/>
    </location>
</feature>
<proteinExistence type="inferred from homology"/>
<evidence type="ECO:0000313" key="9">
    <source>
        <dbReference type="EMBL" id="MDQ0644203.1"/>
    </source>
</evidence>
<evidence type="ECO:0000256" key="5">
    <source>
        <dbReference type="ARBA" id="ARBA00022989"/>
    </source>
</evidence>
<evidence type="ECO:0000256" key="1">
    <source>
        <dbReference type="ARBA" id="ARBA00004651"/>
    </source>
</evidence>
<keyword evidence="10" id="KW-1185">Reference proteome</keyword>